<evidence type="ECO:0000256" key="2">
    <source>
        <dbReference type="ARBA" id="ARBA00013868"/>
    </source>
</evidence>
<sequence>MKEMKKEKIVITYGTFDMFHIGHLNLLQRAKKLGDRLIVAVSSDEFNSLKNKKSVICYEQRAKIVSHIDCVDMVIAENSWEQKLEDIKKYGVDVFVIGDDWEGKFDFLKEFCEVVYLKRTEDISSSKIKEFAQ</sequence>
<accession>A0A5C2HJ90</accession>
<dbReference type="EC" id="2.7.7.3" evidence="1"/>
<dbReference type="PANTHER" id="PTHR43793">
    <property type="entry name" value="FAD SYNTHASE"/>
    <property type="match status" value="1"/>
</dbReference>
<keyword evidence="7" id="KW-0173">Coenzyme A biosynthesis</keyword>
<dbReference type="InterPro" id="IPR050385">
    <property type="entry name" value="Archaeal_FAD_synthase"/>
</dbReference>
<dbReference type="Proteomes" id="UP000322644">
    <property type="component" value="Chromosome"/>
</dbReference>
<dbReference type="NCBIfam" id="TIGR00125">
    <property type="entry name" value="cyt_tran_rel"/>
    <property type="match status" value="1"/>
</dbReference>
<dbReference type="Pfam" id="PF01467">
    <property type="entry name" value="CTP_transf_like"/>
    <property type="match status" value="1"/>
</dbReference>
<keyword evidence="4 10" id="KW-0808">Transferase</keyword>
<dbReference type="EMBL" id="CP036246">
    <property type="protein sequence ID" value="QEP41281.1"/>
    <property type="molecule type" value="Genomic_DNA"/>
</dbReference>
<name>A0A5C2HJ90_9BACT</name>
<dbReference type="InterPro" id="IPR004821">
    <property type="entry name" value="Cyt_trans-like"/>
</dbReference>
<keyword evidence="5 10" id="KW-0548">Nucleotidyltransferase</keyword>
<gene>
    <name evidence="10" type="ORF">APORC_1715</name>
</gene>
<dbReference type="GO" id="GO:0015937">
    <property type="term" value="P:coenzyme A biosynthetic process"/>
    <property type="evidence" value="ECO:0007669"/>
    <property type="project" value="UniProtKB-KW"/>
</dbReference>
<reference evidence="10 11" key="2">
    <citation type="submission" date="2019-09" db="EMBL/GenBank/DDBJ databases">
        <title>Taxonomic note: a critical rebuttal of the proposed division of the genus Arcobacter into six genera, emended descriptions of Arcobacter anaerophilus and the genus Arcobacter, and an assessment of genus-level boundaries for Epsilonproteobacteria using in silico genomic comparator tools.</title>
        <authorList>
            <person name="On S.L.W."/>
            <person name="Miller W.G."/>
            <person name="Biggs P."/>
            <person name="Cornelius A."/>
            <person name="Vandamme P."/>
        </authorList>
    </citation>
    <scope>NUCLEOTIDE SEQUENCE [LARGE SCALE GENOMIC DNA]</scope>
    <source>
        <strain evidence="10 11">CCUG 56899</strain>
    </source>
</reference>
<keyword evidence="6" id="KW-0460">Magnesium</keyword>
<dbReference type="PRINTS" id="PR01020">
    <property type="entry name" value="LPSBIOSNTHSS"/>
</dbReference>
<dbReference type="Gene3D" id="3.40.50.620">
    <property type="entry name" value="HUPs"/>
    <property type="match status" value="1"/>
</dbReference>
<evidence type="ECO:0000313" key="10">
    <source>
        <dbReference type="EMBL" id="QEP41281.1"/>
    </source>
</evidence>
<dbReference type="SUPFAM" id="SSF52374">
    <property type="entry name" value="Nucleotidylyl transferase"/>
    <property type="match status" value="1"/>
</dbReference>
<evidence type="ECO:0000313" key="11">
    <source>
        <dbReference type="Proteomes" id="UP000322644"/>
    </source>
</evidence>
<dbReference type="KEGG" id="apoc:APORC_1715"/>
<evidence type="ECO:0000256" key="4">
    <source>
        <dbReference type="ARBA" id="ARBA00022679"/>
    </source>
</evidence>
<organism evidence="10 11">
    <name type="scientific">Arcobacter porcinus</name>
    <dbReference type="NCBI Taxonomy" id="1935204"/>
    <lineage>
        <taxon>Bacteria</taxon>
        <taxon>Pseudomonadati</taxon>
        <taxon>Campylobacterota</taxon>
        <taxon>Epsilonproteobacteria</taxon>
        <taxon>Campylobacterales</taxon>
        <taxon>Arcobacteraceae</taxon>
        <taxon>Arcobacter</taxon>
    </lineage>
</organism>
<comment type="catalytic activity">
    <reaction evidence="8">
        <text>(R)-4'-phosphopantetheine + ATP + H(+) = 3'-dephospho-CoA + diphosphate</text>
        <dbReference type="Rhea" id="RHEA:19801"/>
        <dbReference type="ChEBI" id="CHEBI:15378"/>
        <dbReference type="ChEBI" id="CHEBI:30616"/>
        <dbReference type="ChEBI" id="CHEBI:33019"/>
        <dbReference type="ChEBI" id="CHEBI:57328"/>
        <dbReference type="ChEBI" id="CHEBI:61723"/>
        <dbReference type="EC" id="2.7.7.3"/>
    </reaction>
</comment>
<evidence type="ECO:0000256" key="8">
    <source>
        <dbReference type="ARBA" id="ARBA00029346"/>
    </source>
</evidence>
<dbReference type="InterPro" id="IPR001980">
    <property type="entry name" value="PPAT"/>
</dbReference>
<reference evidence="10 11" key="1">
    <citation type="submission" date="2019-09" db="EMBL/GenBank/DDBJ databases">
        <title>Complete genome sequencing of four Arcobacter species reveals a diverse suite of mobile elements.</title>
        <authorList>
            <person name="Miller W.G."/>
            <person name="Yee E."/>
            <person name="Bono J.L."/>
        </authorList>
    </citation>
    <scope>NUCLEOTIDE SEQUENCE [LARGE SCALE GENOMIC DNA]</scope>
    <source>
        <strain evidence="10 11">CCUG 56899</strain>
    </source>
</reference>
<evidence type="ECO:0000256" key="5">
    <source>
        <dbReference type="ARBA" id="ARBA00022695"/>
    </source>
</evidence>
<dbReference type="GO" id="GO:0004595">
    <property type="term" value="F:pantetheine-phosphate adenylyltransferase activity"/>
    <property type="evidence" value="ECO:0007669"/>
    <property type="project" value="UniProtKB-EC"/>
</dbReference>
<dbReference type="PANTHER" id="PTHR43793:SF1">
    <property type="entry name" value="FAD SYNTHASE"/>
    <property type="match status" value="1"/>
</dbReference>
<evidence type="ECO:0000259" key="9">
    <source>
        <dbReference type="Pfam" id="PF01467"/>
    </source>
</evidence>
<evidence type="ECO:0000256" key="3">
    <source>
        <dbReference type="ARBA" id="ARBA00022490"/>
    </source>
</evidence>
<proteinExistence type="predicted"/>
<protein>
    <recommendedName>
        <fullName evidence="2">Phosphopantetheine adenylyltransferase</fullName>
        <ecNumber evidence="1">2.7.7.3</ecNumber>
    </recommendedName>
</protein>
<keyword evidence="3" id="KW-0963">Cytoplasm</keyword>
<dbReference type="InterPro" id="IPR014729">
    <property type="entry name" value="Rossmann-like_a/b/a_fold"/>
</dbReference>
<dbReference type="AlphaFoldDB" id="A0A5C2HJ90"/>
<evidence type="ECO:0000256" key="7">
    <source>
        <dbReference type="ARBA" id="ARBA00022993"/>
    </source>
</evidence>
<feature type="domain" description="Cytidyltransferase-like" evidence="9">
    <location>
        <begin position="11"/>
        <end position="130"/>
    </location>
</feature>
<evidence type="ECO:0000256" key="1">
    <source>
        <dbReference type="ARBA" id="ARBA00012392"/>
    </source>
</evidence>
<evidence type="ECO:0000256" key="6">
    <source>
        <dbReference type="ARBA" id="ARBA00022842"/>
    </source>
</evidence>